<comment type="caution">
    <text evidence="3">The sequence shown here is derived from an EMBL/GenBank/DDBJ whole genome shotgun (WGS) entry which is preliminary data.</text>
</comment>
<keyword evidence="3" id="KW-0449">Lipoprotein</keyword>
<dbReference type="RefSeq" id="WP_004570221.1">
    <property type="nucleotide sequence ID" value="NZ_CH724148.1"/>
</dbReference>
<evidence type="ECO:0000256" key="2">
    <source>
        <dbReference type="SAM" id="SignalP"/>
    </source>
</evidence>
<dbReference type="HOGENOM" id="CLU_1064575_0_0_10"/>
<feature type="compositionally biased region" description="Polar residues" evidence="1">
    <location>
        <begin position="203"/>
        <end position="227"/>
    </location>
</feature>
<dbReference type="STRING" id="313594.PI23P_08005"/>
<evidence type="ECO:0000313" key="4">
    <source>
        <dbReference type="Proteomes" id="UP000003053"/>
    </source>
</evidence>
<protein>
    <submittedName>
        <fullName evidence="3">Putative lipoprotein</fullName>
    </submittedName>
</protein>
<dbReference type="OrthoDB" id="5410776at2"/>
<organism evidence="3 4">
    <name type="scientific">Polaribacter irgensii 23-P</name>
    <dbReference type="NCBI Taxonomy" id="313594"/>
    <lineage>
        <taxon>Bacteria</taxon>
        <taxon>Pseudomonadati</taxon>
        <taxon>Bacteroidota</taxon>
        <taxon>Flavobacteriia</taxon>
        <taxon>Flavobacteriales</taxon>
        <taxon>Flavobacteriaceae</taxon>
    </lineage>
</organism>
<accession>A4BZG0</accession>
<proteinExistence type="predicted"/>
<dbReference type="eggNOG" id="COG1196">
    <property type="taxonomic scope" value="Bacteria"/>
</dbReference>
<feature type="chain" id="PRO_5002666835" evidence="2">
    <location>
        <begin position="21"/>
        <end position="265"/>
    </location>
</feature>
<sequence>MKIFKTLLILSALLLLNACGQEPRKYIKTPLDQIAMMYMNTQNYSVVLADMDFNKDTNKYLHKYKIILEEKTNTTASLEDDFTIKLTNWENVSAITFEEHQKDLGMTVLSKKNGVLDKKATPAGYNSYVGNSKYGNWQQQSNGTSFWVYYVQYRFMSSLFYGSSHRYYRNDYNYYRTNHYGRSNYYGRTNTFGTSTYKNSNASWNSKPQTFKDNVRSNVKRSSSALKSQGYSSSRSYNSTRQTSRNSNRYSNSSSSRSRSGGFGK</sequence>
<dbReference type="AlphaFoldDB" id="A4BZG0"/>
<keyword evidence="4" id="KW-1185">Reference proteome</keyword>
<feature type="compositionally biased region" description="Low complexity" evidence="1">
    <location>
        <begin position="228"/>
        <end position="265"/>
    </location>
</feature>
<keyword evidence="2" id="KW-0732">Signal</keyword>
<reference evidence="3 4" key="1">
    <citation type="submission" date="2006-02" db="EMBL/GenBank/DDBJ databases">
        <authorList>
            <person name="Murray A."/>
            <person name="Staley J."/>
            <person name="Ferriera S."/>
            <person name="Johnson J."/>
            <person name="Kravitz S."/>
            <person name="Halpern A."/>
            <person name="Remington K."/>
            <person name="Beeson K."/>
            <person name="Tran B."/>
            <person name="Rogers Y.-H."/>
            <person name="Friedman R."/>
            <person name="Venter J.C."/>
        </authorList>
    </citation>
    <scope>NUCLEOTIDE SEQUENCE [LARGE SCALE GENOMIC DNA]</scope>
    <source>
        <strain evidence="3 4">23-P</strain>
    </source>
</reference>
<name>A4BZG0_9FLAO</name>
<evidence type="ECO:0000256" key="1">
    <source>
        <dbReference type="SAM" id="MobiDB-lite"/>
    </source>
</evidence>
<dbReference type="Proteomes" id="UP000003053">
    <property type="component" value="Unassembled WGS sequence"/>
</dbReference>
<dbReference type="EMBL" id="AAOG01000002">
    <property type="protein sequence ID" value="EAR12553.1"/>
    <property type="molecule type" value="Genomic_DNA"/>
</dbReference>
<evidence type="ECO:0000313" key="3">
    <source>
        <dbReference type="EMBL" id="EAR12553.1"/>
    </source>
</evidence>
<feature type="region of interest" description="Disordered" evidence="1">
    <location>
        <begin position="203"/>
        <end position="265"/>
    </location>
</feature>
<feature type="signal peptide" evidence="2">
    <location>
        <begin position="1"/>
        <end position="20"/>
    </location>
</feature>
<gene>
    <name evidence="3" type="ORF">PI23P_08005</name>
</gene>